<protein>
    <submittedName>
        <fullName evidence="2">Uncharacterized protein</fullName>
    </submittedName>
</protein>
<evidence type="ECO:0000313" key="2">
    <source>
        <dbReference type="EMBL" id="KAK2950638.1"/>
    </source>
</evidence>
<organism evidence="2 3">
    <name type="scientific">Blattamonas nauphoetae</name>
    <dbReference type="NCBI Taxonomy" id="2049346"/>
    <lineage>
        <taxon>Eukaryota</taxon>
        <taxon>Metamonada</taxon>
        <taxon>Preaxostyla</taxon>
        <taxon>Oxymonadida</taxon>
        <taxon>Blattamonas</taxon>
    </lineage>
</organism>
<feature type="region of interest" description="Disordered" evidence="1">
    <location>
        <begin position="23"/>
        <end position="188"/>
    </location>
</feature>
<feature type="compositionally biased region" description="Basic and acidic residues" evidence="1">
    <location>
        <begin position="162"/>
        <end position="188"/>
    </location>
</feature>
<comment type="caution">
    <text evidence="2">The sequence shown here is derived from an EMBL/GenBank/DDBJ whole genome shotgun (WGS) entry which is preliminary data.</text>
</comment>
<feature type="compositionally biased region" description="Basic and acidic residues" evidence="1">
    <location>
        <begin position="55"/>
        <end position="65"/>
    </location>
</feature>
<reference evidence="2 3" key="1">
    <citation type="journal article" date="2022" name="bioRxiv">
        <title>Genomics of Preaxostyla Flagellates Illuminates Evolutionary Transitions and the Path Towards Mitochondrial Loss.</title>
        <authorList>
            <person name="Novak L.V.F."/>
            <person name="Treitli S.C."/>
            <person name="Pyrih J."/>
            <person name="Halakuc P."/>
            <person name="Pipaliya S.V."/>
            <person name="Vacek V."/>
            <person name="Brzon O."/>
            <person name="Soukal P."/>
            <person name="Eme L."/>
            <person name="Dacks J.B."/>
            <person name="Karnkowska A."/>
            <person name="Elias M."/>
            <person name="Hampl V."/>
        </authorList>
    </citation>
    <scope>NUCLEOTIDE SEQUENCE [LARGE SCALE GENOMIC DNA]</scope>
    <source>
        <strain evidence="2">NAU3</strain>
        <tissue evidence="2">Gut</tissue>
    </source>
</reference>
<dbReference type="Proteomes" id="UP001281761">
    <property type="component" value="Unassembled WGS sequence"/>
</dbReference>
<keyword evidence="3" id="KW-1185">Reference proteome</keyword>
<dbReference type="EMBL" id="JARBJD010000132">
    <property type="protein sequence ID" value="KAK2950638.1"/>
    <property type="molecule type" value="Genomic_DNA"/>
</dbReference>
<name>A0ABQ9XDS5_9EUKA</name>
<evidence type="ECO:0000256" key="1">
    <source>
        <dbReference type="SAM" id="MobiDB-lite"/>
    </source>
</evidence>
<accession>A0ABQ9XDS5</accession>
<proteinExistence type="predicted"/>
<sequence>MFSLSLLFLSCLQAQNNFFNNPGFDNYNPYDKKSDKKDEKEEPNPWAKKFGGVWNDKETSGDDFKNGPTADDLSKTNELPLKELWETTKNPFAKQQPEGWNFKMPDEFSKPVNEMGRSNPMDQIFAGTNLAPPPTEKKPEPEEKKEEVKPAAQPVKTSFVPQRERSDYGRSRNNRFFDDEAPRTRRQE</sequence>
<evidence type="ECO:0000313" key="3">
    <source>
        <dbReference type="Proteomes" id="UP001281761"/>
    </source>
</evidence>
<gene>
    <name evidence="2" type="ORF">BLNAU_14444</name>
</gene>
<feature type="compositionally biased region" description="Basic and acidic residues" evidence="1">
    <location>
        <begin position="30"/>
        <end position="43"/>
    </location>
</feature>
<feature type="compositionally biased region" description="Basic and acidic residues" evidence="1">
    <location>
        <begin position="72"/>
        <end position="86"/>
    </location>
</feature>
<feature type="compositionally biased region" description="Basic and acidic residues" evidence="1">
    <location>
        <begin position="135"/>
        <end position="149"/>
    </location>
</feature>